<dbReference type="FunFam" id="3.40.50.300:FF:000006">
    <property type="entry name" value="DNA-binding transcriptional regulator NtrC"/>
    <property type="match status" value="1"/>
</dbReference>
<dbReference type="PROSITE" id="PS50045">
    <property type="entry name" value="SIGMA54_INTERACT_4"/>
    <property type="match status" value="1"/>
</dbReference>
<dbReference type="SUPFAM" id="SSF159800">
    <property type="entry name" value="PrpR receptor domain-like"/>
    <property type="match status" value="1"/>
</dbReference>
<keyword evidence="4" id="KW-0804">Transcription</keyword>
<dbReference type="PROSITE" id="PS00676">
    <property type="entry name" value="SIGMA54_INTERACT_2"/>
    <property type="match status" value="1"/>
</dbReference>
<dbReference type="Pfam" id="PF00989">
    <property type="entry name" value="PAS"/>
    <property type="match status" value="1"/>
</dbReference>
<dbReference type="InterPro" id="IPR002078">
    <property type="entry name" value="Sigma_54_int"/>
</dbReference>
<protein>
    <submittedName>
        <fullName evidence="7">Anaerobic nitric oxide reductase transcription regulator NorR</fullName>
    </submittedName>
</protein>
<dbReference type="InterPro" id="IPR027417">
    <property type="entry name" value="P-loop_NTPase"/>
</dbReference>
<gene>
    <name evidence="7" type="primary">norR_3</name>
    <name evidence="7" type="ORF">CAFE_32180</name>
</gene>
<keyword evidence="8" id="KW-1185">Reference proteome</keyword>
<reference evidence="7 8" key="1">
    <citation type="submission" date="2019-09" db="EMBL/GenBank/DDBJ databases">
        <title>Genome sequence of Clostridium sp. EA1.</title>
        <authorList>
            <person name="Poehlein A."/>
            <person name="Bengelsdorf F.R."/>
            <person name="Daniel R."/>
        </authorList>
    </citation>
    <scope>NUCLEOTIDE SEQUENCE [LARGE SCALE GENOMIC DNA]</scope>
    <source>
        <strain evidence="7 8">EA1</strain>
    </source>
</reference>
<dbReference type="Pfam" id="PF02954">
    <property type="entry name" value="HTH_8"/>
    <property type="match status" value="1"/>
</dbReference>
<proteinExistence type="predicted"/>
<dbReference type="Gene3D" id="1.10.8.60">
    <property type="match status" value="1"/>
</dbReference>
<dbReference type="CDD" id="cd00130">
    <property type="entry name" value="PAS"/>
    <property type="match status" value="1"/>
</dbReference>
<dbReference type="Pfam" id="PF00158">
    <property type="entry name" value="Sigma54_activat"/>
    <property type="match status" value="1"/>
</dbReference>
<keyword evidence="2" id="KW-0067">ATP-binding</keyword>
<evidence type="ECO:0000256" key="4">
    <source>
        <dbReference type="ARBA" id="ARBA00023163"/>
    </source>
</evidence>
<dbReference type="Gene3D" id="1.10.10.60">
    <property type="entry name" value="Homeodomain-like"/>
    <property type="match status" value="1"/>
</dbReference>
<feature type="domain" description="PAS" evidence="6">
    <location>
        <begin position="193"/>
        <end position="244"/>
    </location>
</feature>
<dbReference type="SMART" id="SM00091">
    <property type="entry name" value="PAS"/>
    <property type="match status" value="1"/>
</dbReference>
<dbReference type="InterPro" id="IPR002197">
    <property type="entry name" value="HTH_Fis"/>
</dbReference>
<accession>A0A6N8I3F6</accession>
<evidence type="ECO:0000259" key="5">
    <source>
        <dbReference type="PROSITE" id="PS50045"/>
    </source>
</evidence>
<dbReference type="SUPFAM" id="SSF55785">
    <property type="entry name" value="PYP-like sensor domain (PAS domain)"/>
    <property type="match status" value="1"/>
</dbReference>
<dbReference type="InterPro" id="IPR025943">
    <property type="entry name" value="Sigma_54_int_dom_ATP-bd_2"/>
</dbReference>
<dbReference type="SUPFAM" id="SSF46689">
    <property type="entry name" value="Homeodomain-like"/>
    <property type="match status" value="1"/>
</dbReference>
<dbReference type="InterPro" id="IPR058031">
    <property type="entry name" value="AAA_lid_NorR"/>
</dbReference>
<dbReference type="PANTHER" id="PTHR32071">
    <property type="entry name" value="TRANSCRIPTIONAL REGULATORY PROTEIN"/>
    <property type="match status" value="1"/>
</dbReference>
<dbReference type="SUPFAM" id="SSF52540">
    <property type="entry name" value="P-loop containing nucleoside triphosphate hydrolases"/>
    <property type="match status" value="1"/>
</dbReference>
<dbReference type="InterPro" id="IPR009057">
    <property type="entry name" value="Homeodomain-like_sf"/>
</dbReference>
<dbReference type="InterPro" id="IPR035965">
    <property type="entry name" value="PAS-like_dom_sf"/>
</dbReference>
<dbReference type="Gene3D" id="3.30.450.20">
    <property type="entry name" value="PAS domain"/>
    <property type="match status" value="1"/>
</dbReference>
<dbReference type="NCBIfam" id="TIGR00229">
    <property type="entry name" value="sensory_box"/>
    <property type="match status" value="1"/>
</dbReference>
<dbReference type="GO" id="GO:0043565">
    <property type="term" value="F:sequence-specific DNA binding"/>
    <property type="evidence" value="ECO:0007669"/>
    <property type="project" value="InterPro"/>
</dbReference>
<dbReference type="InterPro" id="IPR013767">
    <property type="entry name" value="PAS_fold"/>
</dbReference>
<evidence type="ECO:0000259" key="6">
    <source>
        <dbReference type="PROSITE" id="PS50112"/>
    </source>
</evidence>
<evidence type="ECO:0000313" key="8">
    <source>
        <dbReference type="Proteomes" id="UP000469440"/>
    </source>
</evidence>
<dbReference type="RefSeq" id="WP_066646055.1">
    <property type="nucleotide sequence ID" value="NZ_VWXL01000095.1"/>
</dbReference>
<keyword evidence="3" id="KW-0805">Transcription regulation</keyword>
<dbReference type="EMBL" id="VWXL01000095">
    <property type="protein sequence ID" value="MVB12478.1"/>
    <property type="molecule type" value="Genomic_DNA"/>
</dbReference>
<dbReference type="Pfam" id="PF25601">
    <property type="entry name" value="AAA_lid_14"/>
    <property type="match status" value="1"/>
</dbReference>
<dbReference type="GO" id="GO:0005524">
    <property type="term" value="F:ATP binding"/>
    <property type="evidence" value="ECO:0007669"/>
    <property type="project" value="UniProtKB-KW"/>
</dbReference>
<comment type="caution">
    <text evidence="7">The sequence shown here is derived from an EMBL/GenBank/DDBJ whole genome shotgun (WGS) entry which is preliminary data.</text>
</comment>
<dbReference type="InterPro" id="IPR010524">
    <property type="entry name" value="Sig_transdc_resp-reg_PrpR_N"/>
</dbReference>
<dbReference type="Gene3D" id="3.40.50.2300">
    <property type="match status" value="1"/>
</dbReference>
<dbReference type="Pfam" id="PF06506">
    <property type="entry name" value="PrpR_N"/>
    <property type="match status" value="1"/>
</dbReference>
<dbReference type="Proteomes" id="UP000469440">
    <property type="component" value="Unassembled WGS sequence"/>
</dbReference>
<dbReference type="PROSITE" id="PS50112">
    <property type="entry name" value="PAS"/>
    <property type="match status" value="1"/>
</dbReference>
<dbReference type="OrthoDB" id="9803970at2"/>
<dbReference type="CDD" id="cd00009">
    <property type="entry name" value="AAA"/>
    <property type="match status" value="1"/>
</dbReference>
<evidence type="ECO:0000256" key="1">
    <source>
        <dbReference type="ARBA" id="ARBA00022741"/>
    </source>
</evidence>
<dbReference type="Gene3D" id="3.40.50.10660">
    <property type="entry name" value="PrpR receptor domain-like"/>
    <property type="match status" value="1"/>
</dbReference>
<name>A0A6N8I3F6_9FIRM</name>
<dbReference type="Gene3D" id="3.40.50.300">
    <property type="entry name" value="P-loop containing nucleotide triphosphate hydrolases"/>
    <property type="match status" value="1"/>
</dbReference>
<dbReference type="InterPro" id="IPR003593">
    <property type="entry name" value="AAA+_ATPase"/>
</dbReference>
<dbReference type="AlphaFoldDB" id="A0A6N8I3F6"/>
<evidence type="ECO:0000256" key="3">
    <source>
        <dbReference type="ARBA" id="ARBA00023015"/>
    </source>
</evidence>
<dbReference type="GO" id="GO:0000156">
    <property type="term" value="F:phosphorelay response regulator activity"/>
    <property type="evidence" value="ECO:0007669"/>
    <property type="project" value="InterPro"/>
</dbReference>
<dbReference type="InterPro" id="IPR000014">
    <property type="entry name" value="PAS"/>
</dbReference>
<dbReference type="GO" id="GO:0006355">
    <property type="term" value="P:regulation of DNA-templated transcription"/>
    <property type="evidence" value="ECO:0007669"/>
    <property type="project" value="InterPro"/>
</dbReference>
<evidence type="ECO:0000256" key="2">
    <source>
        <dbReference type="ARBA" id="ARBA00022840"/>
    </source>
</evidence>
<sequence length="633" mass="71339">MKEIAVIAPIQDLYDKAVGLVVERGYDNVDVVPGSMSEGVKAAHLAIEGGAKYLVSRGGTYRMLKAEFPRVPIVEIKVSAFDILKSFEKVKDSGGTIGVVGYSNVVYGMDVLHRILNCNFIEVQLKRESDIYQVIQEHKNRGIETYIGDANIIPIVRKLNCNGILITSQKDSILSAVQEARRICMATREEKERVQEITTITDFVHDAIVAVNEEERITVYNKKAESIFGIPRETALGKKVKEIIPNTRLPEVLHTGEAQLGELQNIGKIKLATNRVPVVVEGNVIGVVATFQAVSEVQSMEQKIRRTLYEKGFIARYHFSDIIHSSEKIQDCIETAEKYAKYDTPVHLFGESGVGKELFCQSMHNSSPRRGGPFVAVNCAAIPPALIESEFFGYEEGSFTGARRNGKPGVFELAHGGTLFLDEISEIPIELQGRLLRVIQEKQVMRVGGNKIIPVDVKIITASNKNIYQEMQKGRFRKDLFFRINVLTLDIPPLSERREDILVLANYFIKKYSTKYQKPELKMTQKVQDYLENRTYEGNIRELEGLMERCVIVSSFDGLFRERLPSSANLSGGEDPFDKFCGRKMDLRALEEAYIRSVLEETGGDIKKTCQILKISRSTLWRKCRDMEQYVSS</sequence>
<organism evidence="7 8">
    <name type="scientific">Caproicibacter fermentans</name>
    <dbReference type="NCBI Taxonomy" id="2576756"/>
    <lineage>
        <taxon>Bacteria</taxon>
        <taxon>Bacillati</taxon>
        <taxon>Bacillota</taxon>
        <taxon>Clostridia</taxon>
        <taxon>Eubacteriales</taxon>
        <taxon>Acutalibacteraceae</taxon>
        <taxon>Caproicibacter</taxon>
    </lineage>
</organism>
<evidence type="ECO:0000313" key="7">
    <source>
        <dbReference type="EMBL" id="MVB12478.1"/>
    </source>
</evidence>
<feature type="domain" description="Sigma-54 factor interaction" evidence="5">
    <location>
        <begin position="322"/>
        <end position="552"/>
    </location>
</feature>
<keyword evidence="1" id="KW-0547">Nucleotide-binding</keyword>
<dbReference type="SMART" id="SM00382">
    <property type="entry name" value="AAA"/>
    <property type="match status" value="1"/>
</dbReference>